<protein>
    <recommendedName>
        <fullName evidence="4">Secreted protein</fullName>
    </recommendedName>
</protein>
<dbReference type="Proteomes" id="UP000266721">
    <property type="component" value="Unassembled WGS sequence"/>
</dbReference>
<gene>
    <name evidence="2" type="ORF">AM593_07101</name>
</gene>
<keyword evidence="3" id="KW-1185">Reference proteome</keyword>
<keyword evidence="1" id="KW-0732">Signal</keyword>
<evidence type="ECO:0000313" key="3">
    <source>
        <dbReference type="Proteomes" id="UP000266721"/>
    </source>
</evidence>
<name>A0A3L5TSN7_MYTGA</name>
<dbReference type="EMBL" id="KV586079">
    <property type="protein sequence ID" value="OPL32904.1"/>
    <property type="molecule type" value="Genomic_DNA"/>
</dbReference>
<evidence type="ECO:0000256" key="1">
    <source>
        <dbReference type="SAM" id="SignalP"/>
    </source>
</evidence>
<feature type="signal peptide" evidence="1">
    <location>
        <begin position="1"/>
        <end position="23"/>
    </location>
</feature>
<feature type="chain" id="PRO_5018006327" description="Secreted protein" evidence="1">
    <location>
        <begin position="24"/>
        <end position="76"/>
    </location>
</feature>
<proteinExistence type="predicted"/>
<accession>A0A3L5TSN7</accession>
<sequence length="76" mass="8414">MGFAPCFCDILAILPVLCQVARPLEHLSCIKKYSFVRCVLVRQENLTPFGNATQSSNFSSNSKADNAIMMTLTQND</sequence>
<reference evidence="2 3" key="1">
    <citation type="journal article" date="2016" name="PLoS ONE">
        <title>A First Insight into the Genome of the Filter-Feeder Mussel Mytilus galloprovincialis.</title>
        <authorList>
            <person name="Murgarella M."/>
            <person name="Puiu D."/>
            <person name="Novoa B."/>
            <person name="Figueras A."/>
            <person name="Posada D."/>
            <person name="Canchaya C."/>
        </authorList>
    </citation>
    <scope>NUCLEOTIDE SEQUENCE [LARGE SCALE GENOMIC DNA]</scope>
    <source>
        <tissue evidence="2">Muscle</tissue>
    </source>
</reference>
<feature type="non-terminal residue" evidence="2">
    <location>
        <position position="76"/>
    </location>
</feature>
<organism evidence="2 3">
    <name type="scientific">Mytilus galloprovincialis</name>
    <name type="common">Mediterranean mussel</name>
    <dbReference type="NCBI Taxonomy" id="29158"/>
    <lineage>
        <taxon>Eukaryota</taxon>
        <taxon>Metazoa</taxon>
        <taxon>Spiralia</taxon>
        <taxon>Lophotrochozoa</taxon>
        <taxon>Mollusca</taxon>
        <taxon>Bivalvia</taxon>
        <taxon>Autobranchia</taxon>
        <taxon>Pteriomorphia</taxon>
        <taxon>Mytilida</taxon>
        <taxon>Mytiloidea</taxon>
        <taxon>Mytilidae</taxon>
        <taxon>Mytilinae</taxon>
        <taxon>Mytilus</taxon>
    </lineage>
</organism>
<evidence type="ECO:0008006" key="4">
    <source>
        <dbReference type="Google" id="ProtNLM"/>
    </source>
</evidence>
<feature type="non-terminal residue" evidence="2">
    <location>
        <position position="1"/>
    </location>
</feature>
<comment type="caution">
    <text evidence="2">The sequence shown here is derived from an EMBL/GenBank/DDBJ whole genome shotgun (WGS) entry which is preliminary data.</text>
</comment>
<evidence type="ECO:0000313" key="2">
    <source>
        <dbReference type="EMBL" id="OPL32904.1"/>
    </source>
</evidence>
<dbReference type="AlphaFoldDB" id="A0A3L5TSN7"/>